<feature type="region of interest" description="Disordered" evidence="3">
    <location>
        <begin position="473"/>
        <end position="503"/>
    </location>
</feature>
<dbReference type="Gene3D" id="4.10.240.10">
    <property type="entry name" value="Zn(2)-C6 fungal-type DNA-binding domain"/>
    <property type="match status" value="1"/>
</dbReference>
<comment type="caution">
    <text evidence="5">The sequence shown here is derived from an EMBL/GenBank/DDBJ whole genome shotgun (WGS) entry which is preliminary data.</text>
</comment>
<dbReference type="EMBL" id="VFQX01000019">
    <property type="protein sequence ID" value="KAF0980383.1"/>
    <property type="molecule type" value="Genomic_DNA"/>
</dbReference>
<dbReference type="InterPro" id="IPR001138">
    <property type="entry name" value="Zn2Cys6_DnaBD"/>
</dbReference>
<dbReference type="InterPro" id="IPR022702">
    <property type="entry name" value="Cytosine_MeTrfase1_RFD"/>
</dbReference>
<dbReference type="Pfam" id="PF00172">
    <property type="entry name" value="Zn_clus"/>
    <property type="match status" value="1"/>
</dbReference>
<keyword evidence="6" id="KW-1185">Reference proteome</keyword>
<feature type="compositionally biased region" description="Basic and acidic residues" evidence="3">
    <location>
        <begin position="262"/>
        <end position="281"/>
    </location>
</feature>
<sequence>MKEPDWINKTSSMCLLGNLVEPNSITASSGLDLEKFFVKVVNLSQWVFGLDSDCQGIWVESDKYWYKLLQPSTEYQSLFAPFERRCNLWILLRKYLSEWVDMLNDSKESGSNLDQKIKSLTLNKVLEEIEKNNFTEADLINNASFIAEKINEDENEFTLDDTNAALLPPFLSELLDRANKGPIIDNEDTTYESDDYEDFKIVIDDVDSDEELEEDSDYRQEVEESDETDNSENEDETFEPETKKQKQFKSKQQQNGGKTTKNNRETPKKKKIEDSESEREGSKKRKKISRKQKFSTEFKPPSWLPTMDDLLSEEFTPDLFRLLTTKYEDGVEPSPCRECLKRRIACTKERPLCGNCLEAGTRCNYPSLLECSPCFHCCMSGRKVCDRQRPICNNCKERKTECFYLSHKDRFLIIAEKRIQQARRKYAQEHPHEQPEYEIESDDIEYWKMQVELEKEESAKLKSKVEELSKELEKYNHSKAEEKEKSATLESNENENEIMDSTS</sequence>
<evidence type="ECO:0000313" key="5">
    <source>
        <dbReference type="EMBL" id="KAF0980383.1"/>
    </source>
</evidence>
<dbReference type="PROSITE" id="PS50048">
    <property type="entry name" value="ZN2_CY6_FUNGAL_2"/>
    <property type="match status" value="1"/>
</dbReference>
<dbReference type="OrthoDB" id="39175at2759"/>
<evidence type="ECO:0000259" key="4">
    <source>
        <dbReference type="PROSITE" id="PS50048"/>
    </source>
</evidence>
<evidence type="ECO:0000313" key="6">
    <source>
        <dbReference type="Proteomes" id="UP000444721"/>
    </source>
</evidence>
<keyword evidence="2" id="KW-0539">Nucleus</keyword>
<dbReference type="RefSeq" id="XP_044565096.1">
    <property type="nucleotide sequence ID" value="XM_044704244.1"/>
</dbReference>
<dbReference type="GO" id="GO:0008270">
    <property type="term" value="F:zinc ion binding"/>
    <property type="evidence" value="ECO:0007669"/>
    <property type="project" value="InterPro"/>
</dbReference>
<dbReference type="SUPFAM" id="SSF57701">
    <property type="entry name" value="Zn2/Cys6 DNA-binding domain"/>
    <property type="match status" value="1"/>
</dbReference>
<feature type="compositionally biased region" description="Basic residues" evidence="3">
    <location>
        <begin position="282"/>
        <end position="293"/>
    </location>
</feature>
<organism evidence="5 6">
    <name type="scientific">Naegleria fowleri</name>
    <name type="common">Brain eating amoeba</name>
    <dbReference type="NCBI Taxonomy" id="5763"/>
    <lineage>
        <taxon>Eukaryota</taxon>
        <taxon>Discoba</taxon>
        <taxon>Heterolobosea</taxon>
        <taxon>Tetramitia</taxon>
        <taxon>Eutetramitia</taxon>
        <taxon>Vahlkampfiidae</taxon>
        <taxon>Naegleria</taxon>
    </lineage>
</organism>
<feature type="compositionally biased region" description="Acidic residues" evidence="3">
    <location>
        <begin position="223"/>
        <end position="239"/>
    </location>
</feature>
<dbReference type="Proteomes" id="UP000444721">
    <property type="component" value="Unassembled WGS sequence"/>
</dbReference>
<evidence type="ECO:0000256" key="3">
    <source>
        <dbReference type="SAM" id="MobiDB-lite"/>
    </source>
</evidence>
<name>A0A6A5BQP5_NAEFO</name>
<dbReference type="VEuPathDB" id="AmoebaDB:FDP41_013597"/>
<evidence type="ECO:0000256" key="2">
    <source>
        <dbReference type="ARBA" id="ARBA00023242"/>
    </source>
</evidence>
<dbReference type="GO" id="GO:0005634">
    <property type="term" value="C:nucleus"/>
    <property type="evidence" value="ECO:0007669"/>
    <property type="project" value="UniProtKB-SubCell"/>
</dbReference>
<evidence type="ECO:0000256" key="1">
    <source>
        <dbReference type="ARBA" id="ARBA00004123"/>
    </source>
</evidence>
<dbReference type="CDD" id="cd00067">
    <property type="entry name" value="GAL4"/>
    <property type="match status" value="2"/>
</dbReference>
<feature type="domain" description="Zn(2)-C6 fungal-type" evidence="4">
    <location>
        <begin position="335"/>
        <end position="365"/>
    </location>
</feature>
<dbReference type="GO" id="GO:0000981">
    <property type="term" value="F:DNA-binding transcription factor activity, RNA polymerase II-specific"/>
    <property type="evidence" value="ECO:0007669"/>
    <property type="project" value="InterPro"/>
</dbReference>
<reference evidence="5 6" key="1">
    <citation type="journal article" date="2019" name="Sci. Rep.">
        <title>Nanopore sequencing improves the draft genome of the human pathogenic amoeba Naegleria fowleri.</title>
        <authorList>
            <person name="Liechti N."/>
            <person name="Schurch N."/>
            <person name="Bruggmann R."/>
            <person name="Wittwer M."/>
        </authorList>
    </citation>
    <scope>NUCLEOTIDE SEQUENCE [LARGE SCALE GENOMIC DNA]</scope>
    <source>
        <strain evidence="5 6">ATCC 30894</strain>
    </source>
</reference>
<dbReference type="Pfam" id="PF12047">
    <property type="entry name" value="DNMT1-RFD"/>
    <property type="match status" value="1"/>
</dbReference>
<protein>
    <recommendedName>
        <fullName evidence="4">Zn(2)-C6 fungal-type domain-containing protein</fullName>
    </recommendedName>
</protein>
<feature type="region of interest" description="Disordered" evidence="3">
    <location>
        <begin position="205"/>
        <end position="302"/>
    </location>
</feature>
<feature type="compositionally biased region" description="Acidic residues" evidence="3">
    <location>
        <begin position="205"/>
        <end position="216"/>
    </location>
</feature>
<dbReference type="GeneID" id="68120812"/>
<dbReference type="OMA" id="WAFDHED"/>
<gene>
    <name evidence="5" type="ORF">FDP41_013597</name>
</gene>
<dbReference type="AlphaFoldDB" id="A0A6A5BQP5"/>
<dbReference type="VEuPathDB" id="AmoebaDB:NfTy_027750"/>
<comment type="subcellular location">
    <subcellularLocation>
        <location evidence="1">Nucleus</location>
    </subcellularLocation>
</comment>
<accession>A0A6A5BQP5</accession>
<dbReference type="InterPro" id="IPR036864">
    <property type="entry name" value="Zn2-C6_fun-type_DNA-bd_sf"/>
</dbReference>
<feature type="compositionally biased region" description="Basic and acidic residues" evidence="3">
    <location>
        <begin position="473"/>
        <end position="487"/>
    </location>
</feature>
<dbReference type="VEuPathDB" id="AmoebaDB:NF0020300"/>
<proteinExistence type="predicted"/>
<feature type="compositionally biased region" description="Acidic residues" evidence="3">
    <location>
        <begin position="492"/>
        <end position="503"/>
    </location>
</feature>